<proteinExistence type="predicted"/>
<comment type="caution">
    <text evidence="1">The sequence shown here is derived from an EMBL/GenBank/DDBJ whole genome shotgun (WGS) entry which is preliminary data.</text>
</comment>
<dbReference type="Proteomes" id="UP000824007">
    <property type="component" value="Unassembled WGS sequence"/>
</dbReference>
<dbReference type="EMBL" id="DXDD01000046">
    <property type="protein sequence ID" value="HIY59761.1"/>
    <property type="molecule type" value="Genomic_DNA"/>
</dbReference>
<gene>
    <name evidence="1" type="ORF">H9831_03630</name>
</gene>
<dbReference type="AlphaFoldDB" id="A0A9D1YN69"/>
<protein>
    <submittedName>
        <fullName evidence="1">Uncharacterized protein</fullName>
    </submittedName>
</protein>
<accession>A0A9D1YN69</accession>
<reference evidence="1" key="2">
    <citation type="submission" date="2021-04" db="EMBL/GenBank/DDBJ databases">
        <authorList>
            <person name="Gilroy R."/>
        </authorList>
    </citation>
    <scope>NUCLEOTIDE SEQUENCE</scope>
    <source>
        <strain evidence="1">ChiSxjej3B15-24422</strain>
    </source>
</reference>
<evidence type="ECO:0000313" key="1">
    <source>
        <dbReference type="EMBL" id="HIY59761.1"/>
    </source>
</evidence>
<sequence length="215" mass="25068">MIERKQYRGCLRAGWKPETLERAAKEAAEAARAAVEEGKLLTASLYRYQDMCFLYYEALQESVAPEDFLSALTPLLEEWPEENGKTPWAYMYHIFHHSVPGETEDWVRERTEGKTRIGRIAFLFPDKVFSYARWHQAIVEEGLLKGDKYQCIALHENILFSYFEEPRYNVNVCNEPDRESREIEGWMKADPESHFDRGKAGGDNFRIIEQIFTAG</sequence>
<evidence type="ECO:0000313" key="2">
    <source>
        <dbReference type="Proteomes" id="UP000824007"/>
    </source>
</evidence>
<organism evidence="1 2">
    <name type="scientific">Candidatus Eisenbergiella pullistercoris</name>
    <dbReference type="NCBI Taxonomy" id="2838555"/>
    <lineage>
        <taxon>Bacteria</taxon>
        <taxon>Bacillati</taxon>
        <taxon>Bacillota</taxon>
        <taxon>Clostridia</taxon>
        <taxon>Lachnospirales</taxon>
        <taxon>Lachnospiraceae</taxon>
        <taxon>Eisenbergiella</taxon>
    </lineage>
</organism>
<reference evidence="1" key="1">
    <citation type="journal article" date="2021" name="PeerJ">
        <title>Extensive microbial diversity within the chicken gut microbiome revealed by metagenomics and culture.</title>
        <authorList>
            <person name="Gilroy R."/>
            <person name="Ravi A."/>
            <person name="Getino M."/>
            <person name="Pursley I."/>
            <person name="Horton D.L."/>
            <person name="Alikhan N.F."/>
            <person name="Baker D."/>
            <person name="Gharbi K."/>
            <person name="Hall N."/>
            <person name="Watson M."/>
            <person name="Adriaenssens E.M."/>
            <person name="Foster-Nyarko E."/>
            <person name="Jarju S."/>
            <person name="Secka A."/>
            <person name="Antonio M."/>
            <person name="Oren A."/>
            <person name="Chaudhuri R.R."/>
            <person name="La Ragione R."/>
            <person name="Hildebrand F."/>
            <person name="Pallen M.J."/>
        </authorList>
    </citation>
    <scope>NUCLEOTIDE SEQUENCE</scope>
    <source>
        <strain evidence="1">ChiSxjej3B15-24422</strain>
    </source>
</reference>
<name>A0A9D1YN69_9FIRM</name>